<dbReference type="PROSITE" id="PS51257">
    <property type="entry name" value="PROKAR_LIPOPROTEIN"/>
    <property type="match status" value="1"/>
</dbReference>
<dbReference type="RefSeq" id="WP_021967990.1">
    <property type="nucleotide sequence ID" value="NZ_CABMMK010000001.1"/>
</dbReference>
<proteinExistence type="predicted"/>
<evidence type="ECO:0000313" key="2">
    <source>
        <dbReference type="Proteomes" id="UP000284772"/>
    </source>
</evidence>
<dbReference type="Pfam" id="PF13970">
    <property type="entry name" value="DUF4221"/>
    <property type="match status" value="1"/>
</dbReference>
<name>A0A415AP34_9BACE</name>
<dbReference type="AlphaFoldDB" id="A0A415AP34"/>
<comment type="caution">
    <text evidence="1">The sequence shown here is derived from an EMBL/GenBank/DDBJ whole genome shotgun (WGS) entry which is preliminary data.</text>
</comment>
<protein>
    <submittedName>
        <fullName evidence="1">DUF4221 domain-containing protein</fullName>
    </submittedName>
</protein>
<gene>
    <name evidence="1" type="ORF">DWX27_21945</name>
</gene>
<organism evidence="1 2">
    <name type="scientific">Bacteroides intestinalis</name>
    <dbReference type="NCBI Taxonomy" id="329854"/>
    <lineage>
        <taxon>Bacteria</taxon>
        <taxon>Pseudomonadati</taxon>
        <taxon>Bacteroidota</taxon>
        <taxon>Bacteroidia</taxon>
        <taxon>Bacteroidales</taxon>
        <taxon>Bacteroidaceae</taxon>
        <taxon>Bacteroides</taxon>
    </lineage>
</organism>
<dbReference type="Proteomes" id="UP000284772">
    <property type="component" value="Unassembled WGS sequence"/>
</dbReference>
<evidence type="ECO:0000313" key="1">
    <source>
        <dbReference type="EMBL" id="RGT45236.1"/>
    </source>
</evidence>
<dbReference type="InterPro" id="IPR025316">
    <property type="entry name" value="DUF4221"/>
</dbReference>
<dbReference type="EMBL" id="QRWT01000041">
    <property type="protein sequence ID" value="RGT45236.1"/>
    <property type="molecule type" value="Genomic_DNA"/>
</dbReference>
<sequence length="381" mass="44488">MKNILLLLLFCVLISCKNEKSSNTYSYNLKASEIIKSFVLDSDVKYNAFYLYTFSDDKGKEYLTFLNYRTNQILFYDLETTDFLFKLNLNSEGPHGVVQPTGLYVKDLNHIYVSSYVYSGLMRVDTTCHIIQKIPYGITSKGYNVLPSYTPSSHPYIAPVIIDKKIYITQNAIDRFHPIVDTPLSVVIDTVQKSCEDLPLTYGILTEKELAIKDPRFSRVFNGKEFIYSFYVSEDIVVTSVDHSEVKKISVKSKYLDSPIVKQEVSERGPQLNLELARYGDLIYDPYREVYYRFVYPKTTLEDNIRWWGKSVYGRKKFSVIILNKDFQIIGETLFPESIYNSYVFFVHKDGLYISRDYQMIYGQSEDYMTFELFNLVKEDF</sequence>
<reference evidence="1 2" key="1">
    <citation type="submission" date="2018-08" db="EMBL/GenBank/DDBJ databases">
        <title>A genome reference for cultivated species of the human gut microbiota.</title>
        <authorList>
            <person name="Zou Y."/>
            <person name="Xue W."/>
            <person name="Luo G."/>
        </authorList>
    </citation>
    <scope>NUCLEOTIDE SEQUENCE [LARGE SCALE GENOMIC DNA]</scope>
    <source>
        <strain evidence="1 2">AF19-10AC</strain>
    </source>
</reference>
<accession>A0A415AP34</accession>